<dbReference type="EMBL" id="JAAGBB010000005">
    <property type="protein sequence ID" value="MBR0663757.1"/>
    <property type="molecule type" value="Genomic_DNA"/>
</dbReference>
<dbReference type="RefSeq" id="WP_211851356.1">
    <property type="nucleotide sequence ID" value="NZ_JAAGBB010000005.1"/>
</dbReference>
<proteinExistence type="predicted"/>
<name>A0ABS5ETZ0_9PROT</name>
<accession>A0ABS5ETZ0</accession>
<feature type="transmembrane region" description="Helical" evidence="1">
    <location>
        <begin position="175"/>
        <end position="201"/>
    </location>
</feature>
<evidence type="ECO:0000313" key="3">
    <source>
        <dbReference type="EMBL" id="MBR0663757.1"/>
    </source>
</evidence>
<sequence length="376" mass="40423">MTTPPSRLIELDSLRGVAAFIVVLHHAFIALPQVPGWVSWMLFSTPLRPIGIGRPAVIFFFVLSGYVLTRALRAQEASRPGSVLSAPGWLGYAGQRAVRLGLPVLASLLLSALLQGLVWRGPMPEETPHLTGEAGWYEMWTWPALLLQALLMRHGDGFQLNPVLWTLVHEWRINLLLPIALLFINRWALLVAVALLGAGIAQLAGMPEGGVSLGDSLPQTFIASAGFLPAFAAGAALALGRPPRLDGPQAMAAGIAILVMAASAHDYGVIAGSVLLILLAQREGRFAEGLRHPALVWLGRISFSLYLVHMPLLLMTTHLLRDGGSPLLAAAIAIALAFPAAALMHRFVEQPAHRLARRIRPPSTRLSPAAIPYQAR</sequence>
<feature type="transmembrane region" description="Helical" evidence="1">
    <location>
        <begin position="51"/>
        <end position="69"/>
    </location>
</feature>
<feature type="transmembrane region" description="Helical" evidence="1">
    <location>
        <begin position="327"/>
        <end position="348"/>
    </location>
</feature>
<evidence type="ECO:0000256" key="1">
    <source>
        <dbReference type="SAM" id="Phobius"/>
    </source>
</evidence>
<keyword evidence="4" id="KW-1185">Reference proteome</keyword>
<feature type="transmembrane region" description="Helical" evidence="1">
    <location>
        <begin position="221"/>
        <end position="240"/>
    </location>
</feature>
<evidence type="ECO:0000313" key="4">
    <source>
        <dbReference type="Proteomes" id="UP001196870"/>
    </source>
</evidence>
<keyword evidence="1" id="KW-0472">Membrane</keyword>
<reference evidence="4" key="1">
    <citation type="journal article" date="2021" name="Syst. Appl. Microbiol.">
        <title>Roseomonas hellenica sp. nov., isolated from roots of wild-growing Alkanna tinctoria.</title>
        <authorList>
            <person name="Rat A."/>
            <person name="Naranjo H.D."/>
            <person name="Lebbe L."/>
            <person name="Cnockaert M."/>
            <person name="Krigas N."/>
            <person name="Grigoriadou K."/>
            <person name="Maloupa E."/>
            <person name="Willems A."/>
        </authorList>
    </citation>
    <scope>NUCLEOTIDE SEQUENCE [LARGE SCALE GENOMIC DNA]</scope>
    <source>
        <strain evidence="4">LMG 31523</strain>
    </source>
</reference>
<dbReference type="Pfam" id="PF01757">
    <property type="entry name" value="Acyl_transf_3"/>
    <property type="match status" value="1"/>
</dbReference>
<keyword evidence="1" id="KW-1133">Transmembrane helix</keyword>
<feature type="domain" description="Acyltransferase 3" evidence="2">
    <location>
        <begin position="9"/>
        <end position="344"/>
    </location>
</feature>
<feature type="transmembrane region" description="Helical" evidence="1">
    <location>
        <begin position="294"/>
        <end position="315"/>
    </location>
</feature>
<dbReference type="InterPro" id="IPR050879">
    <property type="entry name" value="Acyltransferase_3"/>
</dbReference>
<evidence type="ECO:0000259" key="2">
    <source>
        <dbReference type="Pfam" id="PF01757"/>
    </source>
</evidence>
<dbReference type="InterPro" id="IPR002656">
    <property type="entry name" value="Acyl_transf_3_dom"/>
</dbReference>
<comment type="caution">
    <text evidence="3">The sequence shown here is derived from an EMBL/GenBank/DDBJ whole genome shotgun (WGS) entry which is preliminary data.</text>
</comment>
<dbReference type="Proteomes" id="UP001196870">
    <property type="component" value="Unassembled WGS sequence"/>
</dbReference>
<gene>
    <name evidence="3" type="ORF">GXW71_05235</name>
</gene>
<feature type="transmembrane region" description="Helical" evidence="1">
    <location>
        <begin position="252"/>
        <end position="279"/>
    </location>
</feature>
<dbReference type="GO" id="GO:0016746">
    <property type="term" value="F:acyltransferase activity"/>
    <property type="evidence" value="ECO:0007669"/>
    <property type="project" value="UniProtKB-KW"/>
</dbReference>
<keyword evidence="1" id="KW-0812">Transmembrane</keyword>
<dbReference type="PANTHER" id="PTHR23028">
    <property type="entry name" value="ACETYLTRANSFERASE"/>
    <property type="match status" value="1"/>
</dbReference>
<organism evidence="3 4">
    <name type="scientific">Plastoroseomonas hellenica</name>
    <dbReference type="NCBI Taxonomy" id="2687306"/>
    <lineage>
        <taxon>Bacteria</taxon>
        <taxon>Pseudomonadati</taxon>
        <taxon>Pseudomonadota</taxon>
        <taxon>Alphaproteobacteria</taxon>
        <taxon>Acetobacterales</taxon>
        <taxon>Acetobacteraceae</taxon>
        <taxon>Plastoroseomonas</taxon>
    </lineage>
</organism>
<keyword evidence="3" id="KW-0012">Acyltransferase</keyword>
<feature type="transmembrane region" description="Helical" evidence="1">
    <location>
        <begin position="100"/>
        <end position="119"/>
    </location>
</feature>
<feature type="transmembrane region" description="Helical" evidence="1">
    <location>
        <begin position="12"/>
        <end position="31"/>
    </location>
</feature>
<keyword evidence="3" id="KW-0808">Transferase</keyword>
<protein>
    <submittedName>
        <fullName evidence="3">Acyltransferase</fullName>
    </submittedName>
</protein>